<protein>
    <submittedName>
        <fullName evidence="3">Methyltransferase domain-containing protein</fullName>
    </submittedName>
</protein>
<comment type="caution">
    <text evidence="3">The sequence shown here is derived from an EMBL/GenBank/DDBJ whole genome shotgun (WGS) entry which is preliminary data.</text>
</comment>
<feature type="compositionally biased region" description="Basic and acidic residues" evidence="1">
    <location>
        <begin position="1"/>
        <end position="11"/>
    </location>
</feature>
<dbReference type="SUPFAM" id="SSF53335">
    <property type="entry name" value="S-adenosyl-L-methionine-dependent methyltransferases"/>
    <property type="match status" value="1"/>
</dbReference>
<dbReference type="Proteomes" id="UP001183414">
    <property type="component" value="Unassembled WGS sequence"/>
</dbReference>
<dbReference type="InterPro" id="IPR029063">
    <property type="entry name" value="SAM-dependent_MTases_sf"/>
</dbReference>
<sequence length="213" mass="22343">MTEHGGGDSHPGRRRARNDPASVRKFFAARAAGWDAKFPDDGPAFRAAVAALRLRPGEVALDVGSGTGRALEPLRAAVDPSGAVLGFDLTPEMAVRALRAGRGRAGLPVVADAARLPVRDAAADAVLAAGLLTHLPDPAAGLREFARVVRPGGRLAVFHPVGRAVLAARKGHVLRVDDLRAEENLRPLLAACGWRLESLEDGDARYLAVALRA</sequence>
<feature type="region of interest" description="Disordered" evidence="1">
    <location>
        <begin position="1"/>
        <end position="20"/>
    </location>
</feature>
<name>A0ABU2NXC6_9ACTN</name>
<organism evidence="3 4">
    <name type="scientific">Streptomyces hazeniae</name>
    <dbReference type="NCBI Taxonomy" id="3075538"/>
    <lineage>
        <taxon>Bacteria</taxon>
        <taxon>Bacillati</taxon>
        <taxon>Actinomycetota</taxon>
        <taxon>Actinomycetes</taxon>
        <taxon>Kitasatosporales</taxon>
        <taxon>Streptomycetaceae</taxon>
        <taxon>Streptomyces</taxon>
    </lineage>
</organism>
<reference evidence="4" key="1">
    <citation type="submission" date="2023-07" db="EMBL/GenBank/DDBJ databases">
        <title>30 novel species of actinomycetes from the DSMZ collection.</title>
        <authorList>
            <person name="Nouioui I."/>
        </authorList>
    </citation>
    <scope>NUCLEOTIDE SEQUENCE [LARGE SCALE GENOMIC DNA]</scope>
    <source>
        <strain evidence="4">DSM 42041</strain>
    </source>
</reference>
<dbReference type="EMBL" id="JAVREQ010000020">
    <property type="protein sequence ID" value="MDT0381157.1"/>
    <property type="molecule type" value="Genomic_DNA"/>
</dbReference>
<dbReference type="InterPro" id="IPR013216">
    <property type="entry name" value="Methyltransf_11"/>
</dbReference>
<gene>
    <name evidence="3" type="ORF">RM572_20585</name>
</gene>
<evidence type="ECO:0000259" key="2">
    <source>
        <dbReference type="Pfam" id="PF08241"/>
    </source>
</evidence>
<evidence type="ECO:0000313" key="3">
    <source>
        <dbReference type="EMBL" id="MDT0381157.1"/>
    </source>
</evidence>
<dbReference type="RefSeq" id="WP_311674848.1">
    <property type="nucleotide sequence ID" value="NZ_JAVREQ010000020.1"/>
</dbReference>
<dbReference type="PANTHER" id="PTHR43591:SF24">
    <property type="entry name" value="2-METHOXY-6-POLYPRENYL-1,4-BENZOQUINOL METHYLASE, MITOCHONDRIAL"/>
    <property type="match status" value="1"/>
</dbReference>
<feature type="domain" description="Methyltransferase type 11" evidence="2">
    <location>
        <begin position="61"/>
        <end position="156"/>
    </location>
</feature>
<keyword evidence="4" id="KW-1185">Reference proteome</keyword>
<keyword evidence="3" id="KW-0808">Transferase</keyword>
<evidence type="ECO:0000256" key="1">
    <source>
        <dbReference type="SAM" id="MobiDB-lite"/>
    </source>
</evidence>
<dbReference type="GO" id="GO:0032259">
    <property type="term" value="P:methylation"/>
    <property type="evidence" value="ECO:0007669"/>
    <property type="project" value="UniProtKB-KW"/>
</dbReference>
<dbReference type="PANTHER" id="PTHR43591">
    <property type="entry name" value="METHYLTRANSFERASE"/>
    <property type="match status" value="1"/>
</dbReference>
<evidence type="ECO:0000313" key="4">
    <source>
        <dbReference type="Proteomes" id="UP001183414"/>
    </source>
</evidence>
<dbReference type="CDD" id="cd02440">
    <property type="entry name" value="AdoMet_MTases"/>
    <property type="match status" value="1"/>
</dbReference>
<dbReference type="Pfam" id="PF08241">
    <property type="entry name" value="Methyltransf_11"/>
    <property type="match status" value="1"/>
</dbReference>
<dbReference type="GO" id="GO:0008168">
    <property type="term" value="F:methyltransferase activity"/>
    <property type="evidence" value="ECO:0007669"/>
    <property type="project" value="UniProtKB-KW"/>
</dbReference>
<accession>A0ABU2NXC6</accession>
<proteinExistence type="predicted"/>
<keyword evidence="3" id="KW-0489">Methyltransferase</keyword>
<dbReference type="Gene3D" id="3.40.50.150">
    <property type="entry name" value="Vaccinia Virus protein VP39"/>
    <property type="match status" value="1"/>
</dbReference>